<accession>M4BKG8</accession>
<sequence length="68" mass="8133">MIAFRECQLVKRVTSFFNRKNSSSVIWLMPFMFLLRREVRTNFKTNYLFNVWGEGSLAAPFIYCLFVP</sequence>
<dbReference type="InParanoid" id="M4BKG8"/>
<name>M4BKG8_HYAAE</name>
<dbReference type="VEuPathDB" id="FungiDB:HpaG806901"/>
<evidence type="ECO:0000313" key="1">
    <source>
        <dbReference type="EnsemblProtists" id="HpaP806901"/>
    </source>
</evidence>
<proteinExistence type="predicted"/>
<evidence type="ECO:0000313" key="2">
    <source>
        <dbReference type="Proteomes" id="UP000011713"/>
    </source>
</evidence>
<dbReference type="AlphaFoldDB" id="M4BKG8"/>
<protein>
    <submittedName>
        <fullName evidence="1">Uncharacterized protein</fullName>
    </submittedName>
</protein>
<reference evidence="1" key="2">
    <citation type="submission" date="2015-06" db="UniProtKB">
        <authorList>
            <consortium name="EnsemblProtists"/>
        </authorList>
    </citation>
    <scope>IDENTIFICATION</scope>
    <source>
        <strain evidence="1">Emoy2</strain>
    </source>
</reference>
<keyword evidence="2" id="KW-1185">Reference proteome</keyword>
<dbReference type="EMBL" id="JH598357">
    <property type="status" value="NOT_ANNOTATED_CDS"/>
    <property type="molecule type" value="Genomic_DNA"/>
</dbReference>
<reference evidence="2" key="1">
    <citation type="journal article" date="2010" name="Science">
        <title>Signatures of adaptation to obligate biotrophy in the Hyaloperonospora arabidopsidis genome.</title>
        <authorList>
            <person name="Baxter L."/>
            <person name="Tripathy S."/>
            <person name="Ishaque N."/>
            <person name="Boot N."/>
            <person name="Cabral A."/>
            <person name="Kemen E."/>
            <person name="Thines M."/>
            <person name="Ah-Fong A."/>
            <person name="Anderson R."/>
            <person name="Badejoko W."/>
            <person name="Bittner-Eddy P."/>
            <person name="Boore J.L."/>
            <person name="Chibucos M.C."/>
            <person name="Coates M."/>
            <person name="Dehal P."/>
            <person name="Delehaunty K."/>
            <person name="Dong S."/>
            <person name="Downton P."/>
            <person name="Dumas B."/>
            <person name="Fabro G."/>
            <person name="Fronick C."/>
            <person name="Fuerstenberg S.I."/>
            <person name="Fulton L."/>
            <person name="Gaulin E."/>
            <person name="Govers F."/>
            <person name="Hughes L."/>
            <person name="Humphray S."/>
            <person name="Jiang R.H."/>
            <person name="Judelson H."/>
            <person name="Kamoun S."/>
            <person name="Kyung K."/>
            <person name="Meijer H."/>
            <person name="Minx P."/>
            <person name="Morris P."/>
            <person name="Nelson J."/>
            <person name="Phuntumart V."/>
            <person name="Qutob D."/>
            <person name="Rehmany A."/>
            <person name="Rougon-Cardoso A."/>
            <person name="Ryden P."/>
            <person name="Torto-Alalibo T."/>
            <person name="Studholme D."/>
            <person name="Wang Y."/>
            <person name="Win J."/>
            <person name="Wood J."/>
            <person name="Clifton S.W."/>
            <person name="Rogers J."/>
            <person name="Van den Ackerveken G."/>
            <person name="Jones J.D."/>
            <person name="McDowell J.M."/>
            <person name="Beynon J."/>
            <person name="Tyler B.M."/>
        </authorList>
    </citation>
    <scope>NUCLEOTIDE SEQUENCE [LARGE SCALE GENOMIC DNA]</scope>
    <source>
        <strain evidence="2">Emoy2</strain>
    </source>
</reference>
<dbReference type="Proteomes" id="UP000011713">
    <property type="component" value="Unassembled WGS sequence"/>
</dbReference>
<dbReference type="HOGENOM" id="CLU_2799438_0_0_1"/>
<dbReference type="EnsemblProtists" id="HpaT806901">
    <property type="protein sequence ID" value="HpaP806901"/>
    <property type="gene ID" value="HpaG806901"/>
</dbReference>
<organism evidence="1 2">
    <name type="scientific">Hyaloperonospora arabidopsidis (strain Emoy2)</name>
    <name type="common">Downy mildew agent</name>
    <name type="synonym">Peronospora arabidopsidis</name>
    <dbReference type="NCBI Taxonomy" id="559515"/>
    <lineage>
        <taxon>Eukaryota</taxon>
        <taxon>Sar</taxon>
        <taxon>Stramenopiles</taxon>
        <taxon>Oomycota</taxon>
        <taxon>Peronosporomycetes</taxon>
        <taxon>Peronosporales</taxon>
        <taxon>Peronosporaceae</taxon>
        <taxon>Hyaloperonospora</taxon>
    </lineage>
</organism>